<evidence type="ECO:0000313" key="1">
    <source>
        <dbReference type="EMBL" id="VVO75878.1"/>
    </source>
</evidence>
<evidence type="ECO:0000313" key="2">
    <source>
        <dbReference type="Proteomes" id="UP000375525"/>
    </source>
</evidence>
<accession>A0A5E7IH54</accession>
<gene>
    <name evidence="1" type="ORF">PS880_01548</name>
</gene>
<sequence>MESVDDMLVPALLLARPGSAALRENGLRRVELYGLVLMCNIQFVQSFIRFLHNSTQLEKVMHP</sequence>
<proteinExistence type="predicted"/>
<reference evidence="1 2" key="1">
    <citation type="submission" date="2019-09" db="EMBL/GenBank/DDBJ databases">
        <authorList>
            <person name="Chandra G."/>
            <person name="Truman W A."/>
        </authorList>
    </citation>
    <scope>NUCLEOTIDE SEQUENCE [LARGE SCALE GENOMIC DNA]</scope>
    <source>
        <strain evidence="1">PS880</strain>
    </source>
</reference>
<name>A0A5E7IH54_PSEFL</name>
<dbReference type="EMBL" id="CABVIH010000006">
    <property type="protein sequence ID" value="VVO75878.1"/>
    <property type="molecule type" value="Genomic_DNA"/>
</dbReference>
<dbReference type="AlphaFoldDB" id="A0A5E7IH54"/>
<dbReference type="Proteomes" id="UP000375525">
    <property type="component" value="Unassembled WGS sequence"/>
</dbReference>
<dbReference type="RefSeq" id="WP_150779265.1">
    <property type="nucleotide sequence ID" value="NZ_CABVIH010000006.1"/>
</dbReference>
<protein>
    <submittedName>
        <fullName evidence="1">Uncharacterized protein</fullName>
    </submittedName>
</protein>
<organism evidence="1 2">
    <name type="scientific">Pseudomonas fluorescens</name>
    <dbReference type="NCBI Taxonomy" id="294"/>
    <lineage>
        <taxon>Bacteria</taxon>
        <taxon>Pseudomonadati</taxon>
        <taxon>Pseudomonadota</taxon>
        <taxon>Gammaproteobacteria</taxon>
        <taxon>Pseudomonadales</taxon>
        <taxon>Pseudomonadaceae</taxon>
        <taxon>Pseudomonas</taxon>
    </lineage>
</organism>